<organism evidence="3 4">
    <name type="scientific">Pseudochrobactrum asaccharolyticum</name>
    <dbReference type="NCBI Taxonomy" id="354351"/>
    <lineage>
        <taxon>Bacteria</taxon>
        <taxon>Pseudomonadati</taxon>
        <taxon>Pseudomonadota</taxon>
        <taxon>Alphaproteobacteria</taxon>
        <taxon>Hyphomicrobiales</taxon>
        <taxon>Brucellaceae</taxon>
        <taxon>Pseudochrobactrum</taxon>
    </lineage>
</organism>
<evidence type="ECO:0000256" key="2">
    <source>
        <dbReference type="SAM" id="Phobius"/>
    </source>
</evidence>
<dbReference type="AlphaFoldDB" id="A0A366E5A7"/>
<keyword evidence="2" id="KW-1133">Transmembrane helix</keyword>
<feature type="region of interest" description="Disordered" evidence="1">
    <location>
        <begin position="13"/>
        <end position="35"/>
    </location>
</feature>
<feature type="transmembrane region" description="Helical" evidence="2">
    <location>
        <begin position="42"/>
        <end position="66"/>
    </location>
</feature>
<feature type="compositionally biased region" description="Basic residues" evidence="1">
    <location>
        <begin position="21"/>
        <end position="35"/>
    </location>
</feature>
<reference evidence="3 4" key="1">
    <citation type="submission" date="2018-06" db="EMBL/GenBank/DDBJ databases">
        <title>Genomic Encyclopedia of Type Strains, Phase IV (KMG-IV): sequencing the most valuable type-strain genomes for metagenomic binning, comparative biology and taxonomic classification.</title>
        <authorList>
            <person name="Goeker M."/>
        </authorList>
    </citation>
    <scope>NUCLEOTIDE SEQUENCE [LARGE SCALE GENOMIC DNA]</scope>
    <source>
        <strain evidence="3 4">DSM 25619</strain>
    </source>
</reference>
<dbReference type="EMBL" id="QNRH01000002">
    <property type="protein sequence ID" value="RBO97507.1"/>
    <property type="molecule type" value="Genomic_DNA"/>
</dbReference>
<dbReference type="RefSeq" id="WP_113943506.1">
    <property type="nucleotide sequence ID" value="NZ_JBHEEG010000002.1"/>
</dbReference>
<keyword evidence="2" id="KW-0812">Transmembrane</keyword>
<protein>
    <submittedName>
        <fullName evidence="3">Uncharacterized protein</fullName>
    </submittedName>
</protein>
<accession>A0A366E5A7</accession>
<evidence type="ECO:0000313" key="3">
    <source>
        <dbReference type="EMBL" id="RBO97507.1"/>
    </source>
</evidence>
<sequence>MTYINRLSPLCFQAPLPRNQPPRKGRKSAPRFQHKPPRKLGWFARLLCLFLLSLCGLIQTVTTFLLRKKRLSPKRRKQLLAYHATLNEAAIRMLRR</sequence>
<gene>
    <name evidence="3" type="ORF">DFR47_102291</name>
</gene>
<proteinExistence type="predicted"/>
<keyword evidence="4" id="KW-1185">Reference proteome</keyword>
<name>A0A366E5A7_9HYPH</name>
<keyword evidence="2" id="KW-0472">Membrane</keyword>
<evidence type="ECO:0000256" key="1">
    <source>
        <dbReference type="SAM" id="MobiDB-lite"/>
    </source>
</evidence>
<dbReference type="Proteomes" id="UP000252893">
    <property type="component" value="Unassembled WGS sequence"/>
</dbReference>
<evidence type="ECO:0000313" key="4">
    <source>
        <dbReference type="Proteomes" id="UP000252893"/>
    </source>
</evidence>
<comment type="caution">
    <text evidence="3">The sequence shown here is derived from an EMBL/GenBank/DDBJ whole genome shotgun (WGS) entry which is preliminary data.</text>
</comment>